<evidence type="ECO:0000256" key="3">
    <source>
        <dbReference type="ARBA" id="ARBA00022692"/>
    </source>
</evidence>
<dbReference type="EMBL" id="LTAO01000012">
    <property type="protein sequence ID" value="KYG32470.1"/>
    <property type="molecule type" value="Genomic_DNA"/>
</dbReference>
<proteinExistence type="predicted"/>
<organism evidence="8 9">
    <name type="scientific">Alkalihalobacillus trypoxylicola</name>
    <dbReference type="NCBI Taxonomy" id="519424"/>
    <lineage>
        <taxon>Bacteria</taxon>
        <taxon>Bacillati</taxon>
        <taxon>Bacillota</taxon>
        <taxon>Bacilli</taxon>
        <taxon>Bacillales</taxon>
        <taxon>Bacillaceae</taxon>
        <taxon>Alkalihalobacillus</taxon>
    </lineage>
</organism>
<keyword evidence="9" id="KW-1185">Reference proteome</keyword>
<feature type="domain" description="RDD" evidence="7">
    <location>
        <begin position="24"/>
        <end position="152"/>
    </location>
</feature>
<keyword evidence="5 6" id="KW-0472">Membrane</keyword>
<evidence type="ECO:0000313" key="9">
    <source>
        <dbReference type="Proteomes" id="UP000075806"/>
    </source>
</evidence>
<reference evidence="8" key="1">
    <citation type="submission" date="2016-02" db="EMBL/GenBank/DDBJ databases">
        <title>Genome sequence of Bacillus trypoxylicola KCTC 13244(T).</title>
        <authorList>
            <person name="Jeong H."/>
            <person name="Park S.-H."/>
            <person name="Choi S.-K."/>
        </authorList>
    </citation>
    <scope>NUCLEOTIDE SEQUENCE [LARGE SCALE GENOMIC DNA]</scope>
    <source>
        <strain evidence="8">KCTC 13244</strain>
    </source>
</reference>
<dbReference type="GO" id="GO:0005886">
    <property type="term" value="C:plasma membrane"/>
    <property type="evidence" value="ECO:0007669"/>
    <property type="project" value="UniProtKB-SubCell"/>
</dbReference>
<dbReference type="InterPro" id="IPR051791">
    <property type="entry name" value="Pra-immunoreactive"/>
</dbReference>
<gene>
    <name evidence="8" type="ORF">AZF04_05235</name>
</gene>
<feature type="transmembrane region" description="Helical" evidence="6">
    <location>
        <begin position="27"/>
        <end position="49"/>
    </location>
</feature>
<dbReference type="STRING" id="519424.AZF04_05235"/>
<protein>
    <recommendedName>
        <fullName evidence="7">RDD domain-containing protein</fullName>
    </recommendedName>
</protein>
<dbReference type="PANTHER" id="PTHR36115:SF9">
    <property type="entry name" value="LMO1584 PROTEIN"/>
    <property type="match status" value="1"/>
</dbReference>
<evidence type="ECO:0000313" key="8">
    <source>
        <dbReference type="EMBL" id="KYG32470.1"/>
    </source>
</evidence>
<comment type="subcellular location">
    <subcellularLocation>
        <location evidence="1">Cell membrane</location>
        <topology evidence="1">Multi-pass membrane protein</topology>
    </subcellularLocation>
</comment>
<sequence length="161" mass="18562">MDKEIEKEEHLIEEKQILVKEQRYAGFWLRFWAFLFDLIVLYAINQVLLKPVIQMAGLESLHIITFSAGSILYAISFFAYFALMTKYTGQSLGKMIIGIKVISIDGKPLSWGTVLFREGVGRLIHQIFFFTKFIYIVIAFTPKKQGIHDMIAQTAVIHVEK</sequence>
<keyword evidence="4 6" id="KW-1133">Transmembrane helix</keyword>
<dbReference type="AlphaFoldDB" id="A0A162EFS6"/>
<dbReference type="Pfam" id="PF06271">
    <property type="entry name" value="RDD"/>
    <property type="match status" value="1"/>
</dbReference>
<dbReference type="InterPro" id="IPR010432">
    <property type="entry name" value="RDD"/>
</dbReference>
<evidence type="ECO:0000256" key="1">
    <source>
        <dbReference type="ARBA" id="ARBA00004651"/>
    </source>
</evidence>
<evidence type="ECO:0000256" key="2">
    <source>
        <dbReference type="ARBA" id="ARBA00022475"/>
    </source>
</evidence>
<evidence type="ECO:0000256" key="5">
    <source>
        <dbReference type="ARBA" id="ARBA00023136"/>
    </source>
</evidence>
<dbReference type="Proteomes" id="UP000075806">
    <property type="component" value="Unassembled WGS sequence"/>
</dbReference>
<name>A0A162EFS6_9BACI</name>
<evidence type="ECO:0000256" key="4">
    <source>
        <dbReference type="ARBA" id="ARBA00022989"/>
    </source>
</evidence>
<feature type="transmembrane region" description="Helical" evidence="6">
    <location>
        <begin position="61"/>
        <end position="83"/>
    </location>
</feature>
<keyword evidence="2" id="KW-1003">Cell membrane</keyword>
<comment type="caution">
    <text evidence="8">The sequence shown here is derived from an EMBL/GenBank/DDBJ whole genome shotgun (WGS) entry which is preliminary data.</text>
</comment>
<evidence type="ECO:0000256" key="6">
    <source>
        <dbReference type="SAM" id="Phobius"/>
    </source>
</evidence>
<accession>A0A162EFS6</accession>
<evidence type="ECO:0000259" key="7">
    <source>
        <dbReference type="Pfam" id="PF06271"/>
    </source>
</evidence>
<keyword evidence="3 6" id="KW-0812">Transmembrane</keyword>
<dbReference type="PANTHER" id="PTHR36115">
    <property type="entry name" value="PROLINE-RICH ANTIGEN HOMOLOG-RELATED"/>
    <property type="match status" value="1"/>
</dbReference>
<feature type="transmembrane region" description="Helical" evidence="6">
    <location>
        <begin position="123"/>
        <end position="141"/>
    </location>
</feature>